<proteinExistence type="predicted"/>
<dbReference type="Proteomes" id="UP000018721">
    <property type="component" value="Unassembled WGS sequence"/>
</dbReference>
<keyword evidence="2" id="KW-1185">Reference proteome</keyword>
<accession>V9F2E8</accession>
<gene>
    <name evidence="1" type="ORF">F443_10097</name>
</gene>
<evidence type="ECO:0000313" key="1">
    <source>
        <dbReference type="EMBL" id="ETI45266.1"/>
    </source>
</evidence>
<dbReference type="EMBL" id="ANIZ01001715">
    <property type="protein sequence ID" value="ETI45266.1"/>
    <property type="molecule type" value="Genomic_DNA"/>
</dbReference>
<dbReference type="AlphaFoldDB" id="V9F2E8"/>
<organism evidence="1 2">
    <name type="scientific">Phytophthora nicotianae P1569</name>
    <dbReference type="NCBI Taxonomy" id="1317065"/>
    <lineage>
        <taxon>Eukaryota</taxon>
        <taxon>Sar</taxon>
        <taxon>Stramenopiles</taxon>
        <taxon>Oomycota</taxon>
        <taxon>Peronosporomycetes</taxon>
        <taxon>Peronosporales</taxon>
        <taxon>Peronosporaceae</taxon>
        <taxon>Phytophthora</taxon>
    </lineage>
</organism>
<evidence type="ECO:0000313" key="2">
    <source>
        <dbReference type="Proteomes" id="UP000018721"/>
    </source>
</evidence>
<protein>
    <submittedName>
        <fullName evidence="1">Uncharacterized protein</fullName>
    </submittedName>
</protein>
<sequence length="99" mass="11456">MVRGRAYQWMIRLMEALAEMHLSGVVSDRSDLEESIDLQTLDPAENEARKKQLKKKNFCGTPAYMAPEVVARERDQAQVSSVIVRGYKTLKHKKHHKIY</sequence>
<reference evidence="1 2" key="1">
    <citation type="submission" date="2013-11" db="EMBL/GenBank/DDBJ databases">
        <title>The Genome Sequence of Phytophthora parasitica P1569.</title>
        <authorList>
            <consortium name="The Broad Institute Genomics Platform"/>
            <person name="Russ C."/>
            <person name="Tyler B."/>
            <person name="Panabieres F."/>
            <person name="Shan W."/>
            <person name="Tripathy S."/>
            <person name="Grunwald N."/>
            <person name="Machado M."/>
            <person name="Johnson C.S."/>
            <person name="Arredondo F."/>
            <person name="Hong C."/>
            <person name="Coffey M."/>
            <person name="Young S.K."/>
            <person name="Zeng Q."/>
            <person name="Gargeya S."/>
            <person name="Fitzgerald M."/>
            <person name="Abouelleil A."/>
            <person name="Alvarado L."/>
            <person name="Chapman S.B."/>
            <person name="Gainer-Dewar J."/>
            <person name="Goldberg J."/>
            <person name="Griggs A."/>
            <person name="Gujja S."/>
            <person name="Hansen M."/>
            <person name="Howarth C."/>
            <person name="Imamovic A."/>
            <person name="Ireland A."/>
            <person name="Larimer J."/>
            <person name="McCowan C."/>
            <person name="Murphy C."/>
            <person name="Pearson M."/>
            <person name="Poon T.W."/>
            <person name="Priest M."/>
            <person name="Roberts A."/>
            <person name="Saif S."/>
            <person name="Shea T."/>
            <person name="Sykes S."/>
            <person name="Wortman J."/>
            <person name="Nusbaum C."/>
            <person name="Birren B."/>
        </authorList>
    </citation>
    <scope>NUCLEOTIDE SEQUENCE [LARGE SCALE GENOMIC DNA]</scope>
    <source>
        <strain evidence="1 2">P1569</strain>
    </source>
</reference>
<dbReference type="HOGENOM" id="CLU_2325348_0_0_1"/>
<comment type="caution">
    <text evidence="1">The sequence shown here is derived from an EMBL/GenBank/DDBJ whole genome shotgun (WGS) entry which is preliminary data.</text>
</comment>
<name>V9F2E8_PHYNI</name>